<dbReference type="NCBIfam" id="TIGR00711">
    <property type="entry name" value="efflux_EmrB"/>
    <property type="match status" value="1"/>
</dbReference>
<keyword evidence="6 7" id="KW-0472">Membrane</keyword>
<dbReference type="Gene3D" id="1.20.1720.10">
    <property type="entry name" value="Multidrug resistance protein D"/>
    <property type="match status" value="1"/>
</dbReference>
<dbReference type="PANTHER" id="PTHR42718">
    <property type="entry name" value="MAJOR FACILITATOR SUPERFAMILY MULTIDRUG TRANSPORTER MFSC"/>
    <property type="match status" value="1"/>
</dbReference>
<feature type="transmembrane region" description="Helical" evidence="7">
    <location>
        <begin position="358"/>
        <end position="380"/>
    </location>
</feature>
<dbReference type="AlphaFoldDB" id="A0A846WA19"/>
<dbReference type="Pfam" id="PF07690">
    <property type="entry name" value="MFS_1"/>
    <property type="match status" value="2"/>
</dbReference>
<keyword evidence="3" id="KW-1003">Cell membrane</keyword>
<gene>
    <name evidence="9" type="ORF">HGA10_19505</name>
</gene>
<evidence type="ECO:0000256" key="2">
    <source>
        <dbReference type="ARBA" id="ARBA00022448"/>
    </source>
</evidence>
<feature type="transmembrane region" description="Helical" evidence="7">
    <location>
        <begin position="197"/>
        <end position="215"/>
    </location>
</feature>
<comment type="caution">
    <text evidence="9">The sequence shown here is derived from an EMBL/GenBank/DDBJ whole genome shotgun (WGS) entry which is preliminary data.</text>
</comment>
<reference evidence="9 10" key="1">
    <citation type="submission" date="2020-04" db="EMBL/GenBank/DDBJ databases">
        <title>MicrobeNet Type strains.</title>
        <authorList>
            <person name="Nicholson A.C."/>
        </authorList>
    </citation>
    <scope>NUCLEOTIDE SEQUENCE [LARGE SCALE GENOMIC DNA]</scope>
    <source>
        <strain evidence="9 10">DSM 44960</strain>
    </source>
</reference>
<evidence type="ECO:0000259" key="8">
    <source>
        <dbReference type="PROSITE" id="PS50850"/>
    </source>
</evidence>
<organism evidence="9 10">
    <name type="scientific">Nocardia coubleae</name>
    <dbReference type="NCBI Taxonomy" id="356147"/>
    <lineage>
        <taxon>Bacteria</taxon>
        <taxon>Bacillati</taxon>
        <taxon>Actinomycetota</taxon>
        <taxon>Actinomycetes</taxon>
        <taxon>Mycobacteriales</taxon>
        <taxon>Nocardiaceae</taxon>
        <taxon>Nocardia</taxon>
    </lineage>
</organism>
<keyword evidence="10" id="KW-1185">Reference proteome</keyword>
<dbReference type="SUPFAM" id="SSF103473">
    <property type="entry name" value="MFS general substrate transporter"/>
    <property type="match status" value="1"/>
</dbReference>
<feature type="transmembrane region" description="Helical" evidence="7">
    <location>
        <begin position="265"/>
        <end position="287"/>
    </location>
</feature>
<keyword evidence="4 7" id="KW-0812">Transmembrane</keyword>
<feature type="transmembrane region" description="Helical" evidence="7">
    <location>
        <begin position="433"/>
        <end position="451"/>
    </location>
</feature>
<dbReference type="PRINTS" id="PR01036">
    <property type="entry name" value="TCRTETB"/>
</dbReference>
<evidence type="ECO:0000256" key="7">
    <source>
        <dbReference type="SAM" id="Phobius"/>
    </source>
</evidence>
<keyword evidence="5 7" id="KW-1133">Transmembrane helix</keyword>
<feature type="transmembrane region" description="Helical" evidence="7">
    <location>
        <begin position="227"/>
        <end position="244"/>
    </location>
</feature>
<feature type="transmembrane region" description="Helical" evidence="7">
    <location>
        <begin position="84"/>
        <end position="104"/>
    </location>
</feature>
<evidence type="ECO:0000256" key="6">
    <source>
        <dbReference type="ARBA" id="ARBA00023136"/>
    </source>
</evidence>
<evidence type="ECO:0000256" key="1">
    <source>
        <dbReference type="ARBA" id="ARBA00004651"/>
    </source>
</evidence>
<dbReference type="PROSITE" id="PS50850">
    <property type="entry name" value="MFS"/>
    <property type="match status" value="1"/>
</dbReference>
<feature type="transmembrane region" description="Helical" evidence="7">
    <location>
        <begin position="401"/>
        <end position="421"/>
    </location>
</feature>
<feature type="domain" description="Major facilitator superfamily (MFS) profile" evidence="8">
    <location>
        <begin position="11"/>
        <end position="456"/>
    </location>
</feature>
<feature type="transmembrane region" description="Helical" evidence="7">
    <location>
        <begin position="165"/>
        <end position="185"/>
    </location>
</feature>
<dbReference type="InterPro" id="IPR004638">
    <property type="entry name" value="EmrB-like"/>
</dbReference>
<dbReference type="InterPro" id="IPR020846">
    <property type="entry name" value="MFS_dom"/>
</dbReference>
<evidence type="ECO:0000256" key="4">
    <source>
        <dbReference type="ARBA" id="ARBA00022692"/>
    </source>
</evidence>
<accession>A0A846WA19</accession>
<dbReference type="Proteomes" id="UP000572007">
    <property type="component" value="Unassembled WGS sequence"/>
</dbReference>
<dbReference type="PANTHER" id="PTHR42718:SF42">
    <property type="entry name" value="EXPORT PROTEIN"/>
    <property type="match status" value="1"/>
</dbReference>
<keyword evidence="2" id="KW-0813">Transport</keyword>
<protein>
    <submittedName>
        <fullName evidence="9">MFS transporter</fullName>
    </submittedName>
</protein>
<dbReference type="GO" id="GO:0022857">
    <property type="term" value="F:transmembrane transporter activity"/>
    <property type="evidence" value="ECO:0007669"/>
    <property type="project" value="InterPro"/>
</dbReference>
<evidence type="ECO:0000256" key="5">
    <source>
        <dbReference type="ARBA" id="ARBA00022989"/>
    </source>
</evidence>
<dbReference type="EMBL" id="JAAXOM010000005">
    <property type="protein sequence ID" value="NKX89480.1"/>
    <property type="molecule type" value="Genomic_DNA"/>
</dbReference>
<dbReference type="RefSeq" id="WP_067636409.1">
    <property type="nucleotide sequence ID" value="NZ_JAAXOM010000005.1"/>
</dbReference>
<feature type="transmembrane region" description="Helical" evidence="7">
    <location>
        <begin position="329"/>
        <end position="352"/>
    </location>
</feature>
<dbReference type="InterPro" id="IPR011701">
    <property type="entry name" value="MFS"/>
</dbReference>
<proteinExistence type="predicted"/>
<feature type="transmembrane region" description="Helical" evidence="7">
    <location>
        <begin position="12"/>
        <end position="33"/>
    </location>
</feature>
<sequence>MTLQRTNVARIFALTAVSLFMTSLDNLVVITALPSIRTSLGADLADLEWTVNAYILSFAVLLLAASNLGDAVGRRKVFLGGMTIFTAASVLAATATTIEVLVAARALQGVGAAAVVPLSLTLLAGAVPDSRRGLLLGAWSGVGGIAIAIGPLVGGAVVQGISWQWIFWINVPIGIAVIALTPRFIPESRGAFTRMDWTGVALSSVGLFSIVFATISSQHSGWTSPTAVAGLAVGVVVLTAFCFWESRAHTPMLPLEMFRNRAFAMTNLASLLMFVGMFGSIFLLVQFLQTAQGYSPLEAGLATLPWTAMPALVAPLAGFASDRLHGGRILAGGLGLQGIGLAWIALVIDAAVSYRALIAPFVISGVGMGLFFAPVANLVLGAVTKQNEGIASGTNNAFREIGGVIGVAVLSSVFISAGSFADGQRFVAGLAPALWVGACLVMAGASAALAIPRITMAASQSQPHVKEEYAR</sequence>
<comment type="subcellular location">
    <subcellularLocation>
        <location evidence="1">Cell membrane</location>
        <topology evidence="1">Multi-pass membrane protein</topology>
    </subcellularLocation>
</comment>
<feature type="transmembrane region" description="Helical" evidence="7">
    <location>
        <begin position="299"/>
        <end position="317"/>
    </location>
</feature>
<dbReference type="GO" id="GO:0005886">
    <property type="term" value="C:plasma membrane"/>
    <property type="evidence" value="ECO:0007669"/>
    <property type="project" value="UniProtKB-SubCell"/>
</dbReference>
<dbReference type="InterPro" id="IPR036259">
    <property type="entry name" value="MFS_trans_sf"/>
</dbReference>
<evidence type="ECO:0000313" key="10">
    <source>
        <dbReference type="Proteomes" id="UP000572007"/>
    </source>
</evidence>
<name>A0A846WA19_9NOCA</name>
<evidence type="ECO:0000256" key="3">
    <source>
        <dbReference type="ARBA" id="ARBA00022475"/>
    </source>
</evidence>
<feature type="transmembrane region" description="Helical" evidence="7">
    <location>
        <begin position="134"/>
        <end position="153"/>
    </location>
</feature>
<dbReference type="CDD" id="cd17321">
    <property type="entry name" value="MFS_MMR_MDR_like"/>
    <property type="match status" value="1"/>
</dbReference>
<feature type="transmembrane region" description="Helical" evidence="7">
    <location>
        <begin position="110"/>
        <end position="127"/>
    </location>
</feature>
<feature type="transmembrane region" description="Helical" evidence="7">
    <location>
        <begin position="53"/>
        <end position="72"/>
    </location>
</feature>
<evidence type="ECO:0000313" key="9">
    <source>
        <dbReference type="EMBL" id="NKX89480.1"/>
    </source>
</evidence>
<dbReference type="Gene3D" id="1.20.1250.20">
    <property type="entry name" value="MFS general substrate transporter like domains"/>
    <property type="match status" value="1"/>
</dbReference>